<feature type="compositionally biased region" description="Pro residues" evidence="1">
    <location>
        <begin position="83"/>
        <end position="97"/>
    </location>
</feature>
<comment type="caution">
    <text evidence="2">The sequence shown here is derived from an EMBL/GenBank/DDBJ whole genome shotgun (WGS) entry which is preliminary data.</text>
</comment>
<evidence type="ECO:0000313" key="2">
    <source>
        <dbReference type="EMBL" id="GFR76868.1"/>
    </source>
</evidence>
<evidence type="ECO:0000256" key="1">
    <source>
        <dbReference type="SAM" id="MobiDB-lite"/>
    </source>
</evidence>
<keyword evidence="3" id="KW-1185">Reference proteome</keyword>
<feature type="region of interest" description="Disordered" evidence="1">
    <location>
        <begin position="83"/>
        <end position="108"/>
    </location>
</feature>
<accession>A0AAV4FTQ2</accession>
<dbReference type="EMBL" id="BMAT01000942">
    <property type="protein sequence ID" value="GFR76868.1"/>
    <property type="molecule type" value="Genomic_DNA"/>
</dbReference>
<reference evidence="2 3" key="1">
    <citation type="journal article" date="2021" name="Elife">
        <title>Chloroplast acquisition without the gene transfer in kleptoplastic sea slugs, Plakobranchus ocellatus.</title>
        <authorList>
            <person name="Maeda T."/>
            <person name="Takahashi S."/>
            <person name="Yoshida T."/>
            <person name="Shimamura S."/>
            <person name="Takaki Y."/>
            <person name="Nagai Y."/>
            <person name="Toyoda A."/>
            <person name="Suzuki Y."/>
            <person name="Arimoto A."/>
            <person name="Ishii H."/>
            <person name="Satoh N."/>
            <person name="Nishiyama T."/>
            <person name="Hasebe M."/>
            <person name="Maruyama T."/>
            <person name="Minagawa J."/>
            <person name="Obokata J."/>
            <person name="Shigenobu S."/>
        </authorList>
    </citation>
    <scope>NUCLEOTIDE SEQUENCE [LARGE SCALE GENOMIC DNA]</scope>
</reference>
<proteinExistence type="predicted"/>
<protein>
    <submittedName>
        <fullName evidence="2">Uncharacterized protein</fullName>
    </submittedName>
</protein>
<evidence type="ECO:0000313" key="3">
    <source>
        <dbReference type="Proteomes" id="UP000762676"/>
    </source>
</evidence>
<organism evidence="2 3">
    <name type="scientific">Elysia marginata</name>
    <dbReference type="NCBI Taxonomy" id="1093978"/>
    <lineage>
        <taxon>Eukaryota</taxon>
        <taxon>Metazoa</taxon>
        <taxon>Spiralia</taxon>
        <taxon>Lophotrochozoa</taxon>
        <taxon>Mollusca</taxon>
        <taxon>Gastropoda</taxon>
        <taxon>Heterobranchia</taxon>
        <taxon>Euthyneura</taxon>
        <taxon>Panpulmonata</taxon>
        <taxon>Sacoglossa</taxon>
        <taxon>Placobranchoidea</taxon>
        <taxon>Plakobranchidae</taxon>
        <taxon>Elysia</taxon>
    </lineage>
</organism>
<gene>
    <name evidence="2" type="ORF">ElyMa_000494300</name>
</gene>
<name>A0AAV4FTQ2_9GAST</name>
<sequence length="108" mass="11619">MLHQVASLDASAVNAGFTSNVATRPQQSSNACQVTINGRALSALISKFLHLERLSPSPPLHSLLRSPFSHLAVLRLSLPPLPLPPNPPTPILNPQLPPKLKRKTIPSE</sequence>
<dbReference type="AlphaFoldDB" id="A0AAV4FTQ2"/>
<dbReference type="Proteomes" id="UP000762676">
    <property type="component" value="Unassembled WGS sequence"/>
</dbReference>
<feature type="compositionally biased region" description="Basic residues" evidence="1">
    <location>
        <begin position="99"/>
        <end position="108"/>
    </location>
</feature>